<dbReference type="GO" id="GO:0015171">
    <property type="term" value="F:amino acid transmembrane transporter activity"/>
    <property type="evidence" value="ECO:0007669"/>
    <property type="project" value="TreeGrafter"/>
</dbReference>
<evidence type="ECO:0000256" key="1">
    <source>
        <dbReference type="ARBA" id="ARBA00004651"/>
    </source>
</evidence>
<evidence type="ECO:0008006" key="9">
    <source>
        <dbReference type="Google" id="ProtNLM"/>
    </source>
</evidence>
<evidence type="ECO:0000256" key="2">
    <source>
        <dbReference type="ARBA" id="ARBA00022475"/>
    </source>
</evidence>
<dbReference type="RefSeq" id="WP_048515505.1">
    <property type="nucleotide sequence ID" value="NZ_FUXD01000067.1"/>
</dbReference>
<evidence type="ECO:0000256" key="5">
    <source>
        <dbReference type="ARBA" id="ARBA00023136"/>
    </source>
</evidence>
<protein>
    <recommendedName>
        <fullName evidence="9">Lysine transporter LysE</fullName>
    </recommendedName>
</protein>
<feature type="transmembrane region" description="Helical" evidence="6">
    <location>
        <begin position="111"/>
        <end position="134"/>
    </location>
</feature>
<dbReference type="AlphaFoldDB" id="A0A0J6WPI4"/>
<dbReference type="OrthoDB" id="7874789at2"/>
<accession>A0A0J6WPI4</accession>
<keyword evidence="2" id="KW-1003">Cell membrane</keyword>
<dbReference type="EMBL" id="LEKT01000074">
    <property type="protein sequence ID" value="KMO85315.1"/>
    <property type="molecule type" value="Genomic_DNA"/>
</dbReference>
<dbReference type="PROSITE" id="PS51257">
    <property type="entry name" value="PROKAR_LIPOPROTEIN"/>
    <property type="match status" value="1"/>
</dbReference>
<dbReference type="Proteomes" id="UP000036503">
    <property type="component" value="Unassembled WGS sequence"/>
</dbReference>
<dbReference type="GO" id="GO:0005886">
    <property type="term" value="C:plasma membrane"/>
    <property type="evidence" value="ECO:0007669"/>
    <property type="project" value="UniProtKB-SubCell"/>
</dbReference>
<feature type="transmembrane region" description="Helical" evidence="6">
    <location>
        <begin position="38"/>
        <end position="60"/>
    </location>
</feature>
<dbReference type="PANTHER" id="PTHR30086">
    <property type="entry name" value="ARGININE EXPORTER PROTEIN ARGO"/>
    <property type="match status" value="1"/>
</dbReference>
<gene>
    <name evidence="7" type="ORF">AB840_14210</name>
</gene>
<dbReference type="PANTHER" id="PTHR30086:SF20">
    <property type="entry name" value="ARGININE EXPORTER PROTEIN ARGO-RELATED"/>
    <property type="match status" value="1"/>
</dbReference>
<dbReference type="STRING" id="39029.BSR42_05450"/>
<comment type="caution">
    <text evidence="7">The sequence shown here is derived from an EMBL/GenBank/DDBJ whole genome shotgun (WGS) entry which is preliminary data.</text>
</comment>
<feature type="transmembrane region" description="Helical" evidence="6">
    <location>
        <begin position="72"/>
        <end position="91"/>
    </location>
</feature>
<evidence type="ECO:0000313" key="7">
    <source>
        <dbReference type="EMBL" id="KMO85315.1"/>
    </source>
</evidence>
<organism evidence="7 8">
    <name type="scientific">Megasphaera cerevisiae DSM 20462</name>
    <dbReference type="NCBI Taxonomy" id="1122219"/>
    <lineage>
        <taxon>Bacteria</taxon>
        <taxon>Bacillati</taxon>
        <taxon>Bacillota</taxon>
        <taxon>Negativicutes</taxon>
        <taxon>Veillonellales</taxon>
        <taxon>Veillonellaceae</taxon>
        <taxon>Megasphaera</taxon>
    </lineage>
</organism>
<evidence type="ECO:0000313" key="8">
    <source>
        <dbReference type="Proteomes" id="UP000036503"/>
    </source>
</evidence>
<proteinExistence type="predicted"/>
<keyword evidence="3 6" id="KW-0812">Transmembrane</keyword>
<name>A0A0J6WPI4_9FIRM</name>
<sequence>MVWKGVRFGMMLQLAIGPVFFLVLTASALYGCLAGIAVMAAAALVDAVFIAISAGGIAVLIKRPGIQRRIKLFGSAVLMFFGLYMTVTAMGEQVPQITFSGTGYGDFFMTGLILTLSNPLTILFWGGVFASQAAVHGASPRQMKGFAAGCVLSTILFLTGTAVVGAVFSRFLPLSVLLMLNGAVGVILLYLGFRLWRT</sequence>
<dbReference type="Pfam" id="PF01810">
    <property type="entry name" value="LysE"/>
    <property type="match status" value="1"/>
</dbReference>
<reference evidence="7 8" key="1">
    <citation type="submission" date="2015-06" db="EMBL/GenBank/DDBJ databases">
        <title>Draft genome sequence of beer spoilage bacterium Megasphaera cerevisiae type strain 20462.</title>
        <authorList>
            <person name="Kutumbaka K."/>
            <person name="Pasmowitz J."/>
            <person name="Mategko J."/>
            <person name="Reyes D."/>
            <person name="Friedrich A."/>
            <person name="Han S."/>
            <person name="Martens-Habbena W."/>
            <person name="Neal-McKinney J."/>
            <person name="Janagama H.K."/>
            <person name="Nadala C."/>
            <person name="Samadpour M."/>
        </authorList>
    </citation>
    <scope>NUCLEOTIDE SEQUENCE [LARGE SCALE GENOMIC DNA]</scope>
    <source>
        <strain evidence="7 8">DSM 20462</strain>
    </source>
</reference>
<dbReference type="PATRIC" id="fig|1122219.3.peg.3198"/>
<feature type="transmembrane region" description="Helical" evidence="6">
    <location>
        <begin position="174"/>
        <end position="193"/>
    </location>
</feature>
<evidence type="ECO:0000256" key="3">
    <source>
        <dbReference type="ARBA" id="ARBA00022692"/>
    </source>
</evidence>
<feature type="transmembrane region" description="Helical" evidence="6">
    <location>
        <begin position="146"/>
        <end position="168"/>
    </location>
</feature>
<dbReference type="InParanoid" id="A0A0J6WPI4"/>
<keyword evidence="4 6" id="KW-1133">Transmembrane helix</keyword>
<keyword evidence="5 6" id="KW-0472">Membrane</keyword>
<evidence type="ECO:0000256" key="4">
    <source>
        <dbReference type="ARBA" id="ARBA00022989"/>
    </source>
</evidence>
<dbReference type="FunCoup" id="A0A0J6WPI4">
    <property type="interactions" value="34"/>
</dbReference>
<comment type="subcellular location">
    <subcellularLocation>
        <location evidence="1">Cell membrane</location>
        <topology evidence="1">Multi-pass membrane protein</topology>
    </subcellularLocation>
</comment>
<keyword evidence="8" id="KW-1185">Reference proteome</keyword>
<evidence type="ECO:0000256" key="6">
    <source>
        <dbReference type="SAM" id="Phobius"/>
    </source>
</evidence>
<dbReference type="InterPro" id="IPR001123">
    <property type="entry name" value="LeuE-type"/>
</dbReference>